<evidence type="ECO:0000256" key="1">
    <source>
        <dbReference type="SAM" id="Phobius"/>
    </source>
</evidence>
<sequence length="60" mass="6960">MWFGPKRFHRCHFGPTDLTSSISVKSAKSILVISFFFLLTLLFFIVFPLILPPFHPYMGI</sequence>
<evidence type="ECO:0000313" key="2">
    <source>
        <dbReference type="EMBL" id="KAF5819474.1"/>
    </source>
</evidence>
<dbReference type="AlphaFoldDB" id="A0A9K3JQK8"/>
<accession>A0A9K3JQK8</accession>
<dbReference type="Proteomes" id="UP000215914">
    <property type="component" value="Unassembled WGS sequence"/>
</dbReference>
<reference evidence="2" key="1">
    <citation type="journal article" date="2017" name="Nature">
        <title>The sunflower genome provides insights into oil metabolism, flowering and Asterid evolution.</title>
        <authorList>
            <person name="Badouin H."/>
            <person name="Gouzy J."/>
            <person name="Grassa C.J."/>
            <person name="Murat F."/>
            <person name="Staton S.E."/>
            <person name="Cottret L."/>
            <person name="Lelandais-Briere C."/>
            <person name="Owens G.L."/>
            <person name="Carrere S."/>
            <person name="Mayjonade B."/>
            <person name="Legrand L."/>
            <person name="Gill N."/>
            <person name="Kane N.C."/>
            <person name="Bowers J.E."/>
            <person name="Hubner S."/>
            <person name="Bellec A."/>
            <person name="Berard A."/>
            <person name="Berges H."/>
            <person name="Blanchet N."/>
            <person name="Boniface M.C."/>
            <person name="Brunel D."/>
            <person name="Catrice O."/>
            <person name="Chaidir N."/>
            <person name="Claudel C."/>
            <person name="Donnadieu C."/>
            <person name="Faraut T."/>
            <person name="Fievet G."/>
            <person name="Helmstetter N."/>
            <person name="King M."/>
            <person name="Knapp S.J."/>
            <person name="Lai Z."/>
            <person name="Le Paslier M.C."/>
            <person name="Lippi Y."/>
            <person name="Lorenzon L."/>
            <person name="Mandel J.R."/>
            <person name="Marage G."/>
            <person name="Marchand G."/>
            <person name="Marquand E."/>
            <person name="Bret-Mestries E."/>
            <person name="Morien E."/>
            <person name="Nambeesan S."/>
            <person name="Nguyen T."/>
            <person name="Pegot-Espagnet P."/>
            <person name="Pouilly N."/>
            <person name="Raftis F."/>
            <person name="Sallet E."/>
            <person name="Schiex T."/>
            <person name="Thomas J."/>
            <person name="Vandecasteele C."/>
            <person name="Vares D."/>
            <person name="Vear F."/>
            <person name="Vautrin S."/>
            <person name="Crespi M."/>
            <person name="Mangin B."/>
            <person name="Burke J.M."/>
            <person name="Salse J."/>
            <person name="Munos S."/>
            <person name="Vincourt P."/>
            <person name="Rieseberg L.H."/>
            <person name="Langlade N.B."/>
        </authorList>
    </citation>
    <scope>NUCLEOTIDE SEQUENCE</scope>
    <source>
        <tissue evidence="2">Leaves</tissue>
    </source>
</reference>
<organism evidence="2 3">
    <name type="scientific">Helianthus annuus</name>
    <name type="common">Common sunflower</name>
    <dbReference type="NCBI Taxonomy" id="4232"/>
    <lineage>
        <taxon>Eukaryota</taxon>
        <taxon>Viridiplantae</taxon>
        <taxon>Streptophyta</taxon>
        <taxon>Embryophyta</taxon>
        <taxon>Tracheophyta</taxon>
        <taxon>Spermatophyta</taxon>
        <taxon>Magnoliopsida</taxon>
        <taxon>eudicotyledons</taxon>
        <taxon>Gunneridae</taxon>
        <taxon>Pentapetalae</taxon>
        <taxon>asterids</taxon>
        <taxon>campanulids</taxon>
        <taxon>Asterales</taxon>
        <taxon>Asteraceae</taxon>
        <taxon>Asteroideae</taxon>
        <taxon>Heliantheae alliance</taxon>
        <taxon>Heliantheae</taxon>
        <taxon>Helianthus</taxon>
    </lineage>
</organism>
<feature type="transmembrane region" description="Helical" evidence="1">
    <location>
        <begin position="30"/>
        <end position="51"/>
    </location>
</feature>
<name>A0A9K3JQK8_HELAN</name>
<dbReference type="Gramene" id="mRNA:HanXRQr2_Chr02g0078011">
    <property type="protein sequence ID" value="mRNA:HanXRQr2_Chr02g0078011"/>
    <property type="gene ID" value="HanXRQr2_Chr02g0078011"/>
</dbReference>
<dbReference type="EMBL" id="MNCJ02000317">
    <property type="protein sequence ID" value="KAF5819474.1"/>
    <property type="molecule type" value="Genomic_DNA"/>
</dbReference>
<proteinExistence type="predicted"/>
<reference evidence="2" key="2">
    <citation type="submission" date="2020-06" db="EMBL/GenBank/DDBJ databases">
        <title>Helianthus annuus Genome sequencing and assembly Release 2.</title>
        <authorList>
            <person name="Gouzy J."/>
            <person name="Langlade N."/>
            <person name="Munos S."/>
        </authorList>
    </citation>
    <scope>NUCLEOTIDE SEQUENCE</scope>
    <source>
        <tissue evidence="2">Leaves</tissue>
    </source>
</reference>
<keyword evidence="1" id="KW-1133">Transmembrane helix</keyword>
<protein>
    <submittedName>
        <fullName evidence="2">Uncharacterized protein</fullName>
    </submittedName>
</protein>
<gene>
    <name evidence="2" type="ORF">HanXRQr2_Chr02g0078011</name>
</gene>
<keyword evidence="3" id="KW-1185">Reference proteome</keyword>
<keyword evidence="1" id="KW-0812">Transmembrane</keyword>
<evidence type="ECO:0000313" key="3">
    <source>
        <dbReference type="Proteomes" id="UP000215914"/>
    </source>
</evidence>
<comment type="caution">
    <text evidence="2">The sequence shown here is derived from an EMBL/GenBank/DDBJ whole genome shotgun (WGS) entry which is preliminary data.</text>
</comment>
<keyword evidence="1" id="KW-0472">Membrane</keyword>